<protein>
    <recommendedName>
        <fullName evidence="2">diguanylate cyclase</fullName>
        <ecNumber evidence="2">2.7.7.65</ecNumber>
    </recommendedName>
</protein>
<organism evidence="5 6">
    <name type="scientific">Nitrincola tibetensis</name>
    <dbReference type="NCBI Taxonomy" id="2219697"/>
    <lineage>
        <taxon>Bacteria</taxon>
        <taxon>Pseudomonadati</taxon>
        <taxon>Pseudomonadota</taxon>
        <taxon>Gammaproteobacteria</taxon>
        <taxon>Oceanospirillales</taxon>
        <taxon>Oceanospirillaceae</taxon>
        <taxon>Nitrincola</taxon>
    </lineage>
</organism>
<name>A0A364NIL6_9GAMM</name>
<dbReference type="SUPFAM" id="SSF55785">
    <property type="entry name" value="PYP-like sensor domain (PAS domain)"/>
    <property type="match status" value="1"/>
</dbReference>
<gene>
    <name evidence="5" type="ORF">DN062_16470</name>
</gene>
<dbReference type="PANTHER" id="PTHR45138">
    <property type="entry name" value="REGULATORY COMPONENTS OF SENSORY TRANSDUCTION SYSTEM"/>
    <property type="match status" value="1"/>
</dbReference>
<dbReference type="GO" id="GO:0005886">
    <property type="term" value="C:plasma membrane"/>
    <property type="evidence" value="ECO:0007669"/>
    <property type="project" value="TreeGrafter"/>
</dbReference>
<proteinExistence type="predicted"/>
<dbReference type="GO" id="GO:0052621">
    <property type="term" value="F:diguanylate cyclase activity"/>
    <property type="evidence" value="ECO:0007669"/>
    <property type="project" value="UniProtKB-EC"/>
</dbReference>
<evidence type="ECO:0000256" key="1">
    <source>
        <dbReference type="ARBA" id="ARBA00001946"/>
    </source>
</evidence>
<evidence type="ECO:0000259" key="4">
    <source>
        <dbReference type="PROSITE" id="PS50887"/>
    </source>
</evidence>
<dbReference type="PROSITE" id="PS50887">
    <property type="entry name" value="GGDEF"/>
    <property type="match status" value="1"/>
</dbReference>
<sequence>MIHSLPTFNQDNSLEWQLNLIQHLDVGIVVLDKAFTVRLWNTFMVNHSGISAEHMLNAHLFSKFTDLPEDWLRRKIQTVIMLDNSAFTTWEERPWLFKFKSYRPITGSARHMYQNATLLPLKNAQGEVDHVAIIIYDVTDAATNRLSLLNANQELSRLSITDQLTGLSNRGYLESCIKSEFERFCRTQQKSSLVMLDIDYFKKVNDTHGHLVGDEVIRKISKCITMFTRTTDLAGRYGGEEFAILLINTPIGNAKIFAERLREAIENTVIQVDNLDLYVTVSLGISVSDKGYTDYNQWLNDADQALYRSKERGRNQVTLADYD</sequence>
<dbReference type="InterPro" id="IPR043128">
    <property type="entry name" value="Rev_trsase/Diguanyl_cyclase"/>
</dbReference>
<dbReference type="InterPro" id="IPR035965">
    <property type="entry name" value="PAS-like_dom_sf"/>
</dbReference>
<comment type="catalytic activity">
    <reaction evidence="3">
        <text>2 GTP = 3',3'-c-di-GMP + 2 diphosphate</text>
        <dbReference type="Rhea" id="RHEA:24898"/>
        <dbReference type="ChEBI" id="CHEBI:33019"/>
        <dbReference type="ChEBI" id="CHEBI:37565"/>
        <dbReference type="ChEBI" id="CHEBI:58805"/>
        <dbReference type="EC" id="2.7.7.65"/>
    </reaction>
</comment>
<accession>A0A364NIL6</accession>
<feature type="domain" description="GGDEF" evidence="4">
    <location>
        <begin position="189"/>
        <end position="322"/>
    </location>
</feature>
<dbReference type="InterPro" id="IPR000160">
    <property type="entry name" value="GGDEF_dom"/>
</dbReference>
<dbReference type="SMART" id="SM00267">
    <property type="entry name" value="GGDEF"/>
    <property type="match status" value="1"/>
</dbReference>
<evidence type="ECO:0000313" key="6">
    <source>
        <dbReference type="Proteomes" id="UP000250744"/>
    </source>
</evidence>
<dbReference type="InterPro" id="IPR013656">
    <property type="entry name" value="PAS_4"/>
</dbReference>
<dbReference type="PANTHER" id="PTHR45138:SF9">
    <property type="entry name" value="DIGUANYLATE CYCLASE DGCM-RELATED"/>
    <property type="match status" value="1"/>
</dbReference>
<comment type="cofactor">
    <cofactor evidence="1">
        <name>Mg(2+)</name>
        <dbReference type="ChEBI" id="CHEBI:18420"/>
    </cofactor>
</comment>
<dbReference type="SUPFAM" id="SSF55073">
    <property type="entry name" value="Nucleotide cyclase"/>
    <property type="match status" value="1"/>
</dbReference>
<dbReference type="Pfam" id="PF00990">
    <property type="entry name" value="GGDEF"/>
    <property type="match status" value="1"/>
</dbReference>
<dbReference type="NCBIfam" id="TIGR00254">
    <property type="entry name" value="GGDEF"/>
    <property type="match status" value="1"/>
</dbReference>
<evidence type="ECO:0000313" key="5">
    <source>
        <dbReference type="EMBL" id="RAU16727.1"/>
    </source>
</evidence>
<evidence type="ECO:0000256" key="3">
    <source>
        <dbReference type="ARBA" id="ARBA00034247"/>
    </source>
</evidence>
<keyword evidence="6" id="KW-1185">Reference proteome</keyword>
<dbReference type="EMBL" id="QKRX01000017">
    <property type="protein sequence ID" value="RAU16727.1"/>
    <property type="molecule type" value="Genomic_DNA"/>
</dbReference>
<dbReference type="AlphaFoldDB" id="A0A364NIL6"/>
<dbReference type="GO" id="GO:1902201">
    <property type="term" value="P:negative regulation of bacterial-type flagellum-dependent cell motility"/>
    <property type="evidence" value="ECO:0007669"/>
    <property type="project" value="TreeGrafter"/>
</dbReference>
<dbReference type="FunFam" id="3.30.70.270:FF:000001">
    <property type="entry name" value="Diguanylate cyclase domain protein"/>
    <property type="match status" value="1"/>
</dbReference>
<dbReference type="Gene3D" id="3.30.450.20">
    <property type="entry name" value="PAS domain"/>
    <property type="match status" value="1"/>
</dbReference>
<dbReference type="CDD" id="cd01949">
    <property type="entry name" value="GGDEF"/>
    <property type="match status" value="1"/>
</dbReference>
<dbReference type="RefSeq" id="WP_036510371.1">
    <property type="nucleotide sequence ID" value="NZ_QKRX01000017.1"/>
</dbReference>
<dbReference type="GO" id="GO:0043709">
    <property type="term" value="P:cell adhesion involved in single-species biofilm formation"/>
    <property type="evidence" value="ECO:0007669"/>
    <property type="project" value="TreeGrafter"/>
</dbReference>
<dbReference type="OrthoDB" id="9812260at2"/>
<evidence type="ECO:0000256" key="2">
    <source>
        <dbReference type="ARBA" id="ARBA00012528"/>
    </source>
</evidence>
<dbReference type="Proteomes" id="UP000250744">
    <property type="component" value="Unassembled WGS sequence"/>
</dbReference>
<reference evidence="5 6" key="1">
    <citation type="submission" date="2018-06" db="EMBL/GenBank/DDBJ databases">
        <title>Nitrincola tibetense sp. nov., isolated from Lake XuguoCo on Tibetan Plateau.</title>
        <authorList>
            <person name="Xing P."/>
        </authorList>
    </citation>
    <scope>NUCLEOTIDE SEQUENCE [LARGE SCALE GENOMIC DNA]</scope>
    <source>
        <strain evidence="6">xg18</strain>
    </source>
</reference>
<dbReference type="InterPro" id="IPR029787">
    <property type="entry name" value="Nucleotide_cyclase"/>
</dbReference>
<dbReference type="EC" id="2.7.7.65" evidence="2"/>
<dbReference type="Pfam" id="PF08448">
    <property type="entry name" value="PAS_4"/>
    <property type="match status" value="1"/>
</dbReference>
<comment type="caution">
    <text evidence="5">The sequence shown here is derived from an EMBL/GenBank/DDBJ whole genome shotgun (WGS) entry which is preliminary data.</text>
</comment>
<dbReference type="InterPro" id="IPR050469">
    <property type="entry name" value="Diguanylate_Cyclase"/>
</dbReference>
<dbReference type="Gene3D" id="3.30.70.270">
    <property type="match status" value="1"/>
</dbReference>